<reference evidence="1 2" key="1">
    <citation type="submission" date="2021-07" db="EMBL/GenBank/DDBJ databases">
        <authorList>
            <person name="Kim M.K."/>
        </authorList>
    </citation>
    <scope>NUCLEOTIDE SEQUENCE [LARGE SCALE GENOMIC DNA]</scope>
    <source>
        <strain evidence="1 2">HLY7-15</strain>
    </source>
</reference>
<accession>A0ABS6X684</accession>
<keyword evidence="2" id="KW-1185">Reference proteome</keyword>
<proteinExistence type="predicted"/>
<comment type="caution">
    <text evidence="1">The sequence shown here is derived from an EMBL/GenBank/DDBJ whole genome shotgun (WGS) entry which is preliminary data.</text>
</comment>
<organism evidence="1 2">
    <name type="scientific">Pontibacter populi</name>
    <dbReference type="NCBI Taxonomy" id="890055"/>
    <lineage>
        <taxon>Bacteria</taxon>
        <taxon>Pseudomonadati</taxon>
        <taxon>Bacteroidota</taxon>
        <taxon>Cytophagia</taxon>
        <taxon>Cytophagales</taxon>
        <taxon>Hymenobacteraceae</taxon>
        <taxon>Pontibacter</taxon>
    </lineage>
</organism>
<dbReference type="EMBL" id="JAHWXQ010000001">
    <property type="protein sequence ID" value="MBW3363505.1"/>
    <property type="molecule type" value="Genomic_DNA"/>
</dbReference>
<dbReference type="RefSeq" id="WP_199108123.1">
    <property type="nucleotide sequence ID" value="NZ_JAHWXQ010000001.1"/>
</dbReference>
<sequence length="258" mass="30268">MKIKIILTLFSLALFVQCQKNRQVVSTRTKNVQIVAENNHDLGVNMKIKLFSDSSYTFTVLEESFNYEKEEKFKGFYFLENDTINFSPFDFKYANTDKAVIKNNFIEFIDSPLRIEIQKNLFNSKPRLDFSKYENYAVFTFSPKLYNPANYNYDPNSVKPYDLNQNDLEALDSILKKCFSENRVNLKAIDNYVIQCIPVINSKQEKEVWVRDYCRGSYISKEFKYFIIRMNDGGNCNINLKVNLTKRNCFDLNIAGEA</sequence>
<evidence type="ECO:0000313" key="2">
    <source>
        <dbReference type="Proteomes" id="UP000774935"/>
    </source>
</evidence>
<evidence type="ECO:0000313" key="1">
    <source>
        <dbReference type="EMBL" id="MBW3363505.1"/>
    </source>
</evidence>
<dbReference type="Proteomes" id="UP000774935">
    <property type="component" value="Unassembled WGS sequence"/>
</dbReference>
<evidence type="ECO:0008006" key="3">
    <source>
        <dbReference type="Google" id="ProtNLM"/>
    </source>
</evidence>
<name>A0ABS6X684_9BACT</name>
<protein>
    <recommendedName>
        <fullName evidence="3">Lipoprotein</fullName>
    </recommendedName>
</protein>
<gene>
    <name evidence="1" type="ORF">KYK27_00490</name>
</gene>